<organism evidence="3 4">
    <name type="scientific">Candidatus Thermofonsia Clade 1 bacterium</name>
    <dbReference type="NCBI Taxonomy" id="2364210"/>
    <lineage>
        <taxon>Bacteria</taxon>
        <taxon>Bacillati</taxon>
        <taxon>Chloroflexota</taxon>
        <taxon>Candidatus Thermofontia</taxon>
        <taxon>Candidatus Thermofonsia Clade 1</taxon>
    </lineage>
</organism>
<dbReference type="GO" id="GO:0004722">
    <property type="term" value="F:protein serine/threonine phosphatase activity"/>
    <property type="evidence" value="ECO:0007669"/>
    <property type="project" value="InterPro"/>
</dbReference>
<dbReference type="SUPFAM" id="SSF81606">
    <property type="entry name" value="PP2C-like"/>
    <property type="match status" value="1"/>
</dbReference>
<protein>
    <submittedName>
        <fullName evidence="3">Serine/threonine-protein phosphatase</fullName>
    </submittedName>
</protein>
<gene>
    <name evidence="3" type="ORF">CUN49_03700</name>
</gene>
<reference evidence="3 4" key="1">
    <citation type="submission" date="2017-11" db="EMBL/GenBank/DDBJ databases">
        <title>Evolution of Phototrophy in the Chloroflexi Phylum Driven by Horizontal Gene Transfer.</title>
        <authorList>
            <person name="Ward L.M."/>
            <person name="Hemp J."/>
            <person name="Shih P.M."/>
            <person name="Mcglynn S.E."/>
            <person name="Fischer W."/>
        </authorList>
    </citation>
    <scope>NUCLEOTIDE SEQUENCE [LARGE SCALE GENOMIC DNA]</scope>
    <source>
        <strain evidence="3">JP3_13</strain>
    </source>
</reference>
<dbReference type="CDD" id="cd00143">
    <property type="entry name" value="PP2Cc"/>
    <property type="match status" value="1"/>
</dbReference>
<dbReference type="Gene3D" id="3.60.40.10">
    <property type="entry name" value="PPM-type phosphatase domain"/>
    <property type="match status" value="1"/>
</dbReference>
<dbReference type="InterPro" id="IPR001932">
    <property type="entry name" value="PPM-type_phosphatase-like_dom"/>
</dbReference>
<dbReference type="SMART" id="SM00332">
    <property type="entry name" value="PP2Cc"/>
    <property type="match status" value="1"/>
</dbReference>
<dbReference type="SMART" id="SM00331">
    <property type="entry name" value="PP2C_SIG"/>
    <property type="match status" value="1"/>
</dbReference>
<dbReference type="Proteomes" id="UP000229681">
    <property type="component" value="Unassembled WGS sequence"/>
</dbReference>
<dbReference type="NCBIfam" id="NF033484">
    <property type="entry name" value="Stp1_PP2C_phos"/>
    <property type="match status" value="1"/>
</dbReference>
<sequence>MGFLRRLFNVRAESEASQNNQTRSEPTASAQPDSSGTLATAKLSPEELAATQRDMSQVMPFAAPPSKHLSYGANSHKGMVRANNQDSLFALLSAQQGAQPMPDFGLFVVADGMGGHEYGERASALAVRVVSQHILQNYYLKRLAEAEDLYIGEILSEALEKANQVVAREAPEGGTTVTVAVVHGTIAYFAHVGDSRAYYITEDGIVQLTKDHSLVQRLVDLDHLTPDEAAVHPQRNVLYRAIGQNENLEVDSFMKPLEDGARLLLCSDGLWNLVDEERIRQVVSSAATPQEACDRLVTLANDKGGNDNITVVLVQLPG</sequence>
<dbReference type="PROSITE" id="PS51746">
    <property type="entry name" value="PPM_2"/>
    <property type="match status" value="1"/>
</dbReference>
<evidence type="ECO:0000259" key="2">
    <source>
        <dbReference type="PROSITE" id="PS51746"/>
    </source>
</evidence>
<evidence type="ECO:0000313" key="4">
    <source>
        <dbReference type="Proteomes" id="UP000229681"/>
    </source>
</evidence>
<name>A0A2M8PGW3_9CHLR</name>
<feature type="domain" description="PPM-type phosphatase" evidence="2">
    <location>
        <begin position="70"/>
        <end position="316"/>
    </location>
</feature>
<accession>A0A2M8PGW3</accession>
<feature type="region of interest" description="Disordered" evidence="1">
    <location>
        <begin position="10"/>
        <end position="38"/>
    </location>
</feature>
<dbReference type="PANTHER" id="PTHR47992">
    <property type="entry name" value="PROTEIN PHOSPHATASE"/>
    <property type="match status" value="1"/>
</dbReference>
<feature type="compositionally biased region" description="Polar residues" evidence="1">
    <location>
        <begin position="15"/>
        <end position="38"/>
    </location>
</feature>
<evidence type="ECO:0000256" key="1">
    <source>
        <dbReference type="SAM" id="MobiDB-lite"/>
    </source>
</evidence>
<proteinExistence type="predicted"/>
<evidence type="ECO:0000313" key="3">
    <source>
        <dbReference type="EMBL" id="PJF36788.1"/>
    </source>
</evidence>
<dbReference type="AlphaFoldDB" id="A0A2M8PGW3"/>
<dbReference type="InterPro" id="IPR036457">
    <property type="entry name" value="PPM-type-like_dom_sf"/>
</dbReference>
<comment type="caution">
    <text evidence="3">The sequence shown here is derived from an EMBL/GenBank/DDBJ whole genome shotgun (WGS) entry which is preliminary data.</text>
</comment>
<dbReference type="Pfam" id="PF13672">
    <property type="entry name" value="PP2C_2"/>
    <property type="match status" value="1"/>
</dbReference>
<dbReference type="EMBL" id="PGTM01000031">
    <property type="protein sequence ID" value="PJF36788.1"/>
    <property type="molecule type" value="Genomic_DNA"/>
</dbReference>
<dbReference type="InterPro" id="IPR015655">
    <property type="entry name" value="PP2C"/>
</dbReference>